<dbReference type="AlphaFoldDB" id="A0AAV6JP07"/>
<proteinExistence type="predicted"/>
<evidence type="ECO:0000313" key="1">
    <source>
        <dbReference type="EMBL" id="KAG5540304.1"/>
    </source>
</evidence>
<accession>A0AAV6JP07</accession>
<organism evidence="1 2">
    <name type="scientific">Rhododendron griersonianum</name>
    <dbReference type="NCBI Taxonomy" id="479676"/>
    <lineage>
        <taxon>Eukaryota</taxon>
        <taxon>Viridiplantae</taxon>
        <taxon>Streptophyta</taxon>
        <taxon>Embryophyta</taxon>
        <taxon>Tracheophyta</taxon>
        <taxon>Spermatophyta</taxon>
        <taxon>Magnoliopsida</taxon>
        <taxon>eudicotyledons</taxon>
        <taxon>Gunneridae</taxon>
        <taxon>Pentapetalae</taxon>
        <taxon>asterids</taxon>
        <taxon>Ericales</taxon>
        <taxon>Ericaceae</taxon>
        <taxon>Ericoideae</taxon>
        <taxon>Rhodoreae</taxon>
        <taxon>Rhododendron</taxon>
    </lineage>
</organism>
<protein>
    <submittedName>
        <fullName evidence="1">Uncharacterized protein</fullName>
    </submittedName>
</protein>
<gene>
    <name evidence="1" type="ORF">RHGRI_020514</name>
</gene>
<dbReference type="EMBL" id="JACTNZ010000007">
    <property type="protein sequence ID" value="KAG5540304.1"/>
    <property type="molecule type" value="Genomic_DNA"/>
</dbReference>
<evidence type="ECO:0000313" key="2">
    <source>
        <dbReference type="Proteomes" id="UP000823749"/>
    </source>
</evidence>
<reference evidence="1" key="1">
    <citation type="submission" date="2020-08" db="EMBL/GenBank/DDBJ databases">
        <title>Plant Genome Project.</title>
        <authorList>
            <person name="Zhang R.-G."/>
        </authorList>
    </citation>
    <scope>NUCLEOTIDE SEQUENCE</scope>
    <source>
        <strain evidence="1">WSP0</strain>
        <tissue evidence="1">Leaf</tissue>
    </source>
</reference>
<dbReference type="Proteomes" id="UP000823749">
    <property type="component" value="Chromosome 7"/>
</dbReference>
<name>A0AAV6JP07_9ERIC</name>
<comment type="caution">
    <text evidence="1">The sequence shown here is derived from an EMBL/GenBank/DDBJ whole genome shotgun (WGS) entry which is preliminary data.</text>
</comment>
<keyword evidence="2" id="KW-1185">Reference proteome</keyword>
<sequence length="171" mass="18821">MSGHIAQLHENVQFKSQMAHMQTTIDDLKKTKCRILQQLKDTGEKLFTLAFQTTISGIQVVEADITVATDLHNSLTAAVVDLYLKLRSLACFVLLPRAECLWLLSGFRFLLILPLNALLKAFDLPDHSLVSDGSPGRGNSRRVTLQPKVVSTSIARSIPGSAKCLAAFELF</sequence>